<dbReference type="Proteomes" id="UP000067708">
    <property type="component" value="Chromosome"/>
</dbReference>
<evidence type="ECO:0000259" key="1">
    <source>
        <dbReference type="Pfam" id="PF07739"/>
    </source>
</evidence>
<protein>
    <submittedName>
        <fullName evidence="2">TipAS antibiotic-recognition domain</fullName>
    </submittedName>
</protein>
<dbReference type="SUPFAM" id="SSF89082">
    <property type="entry name" value="Antibiotic binding domain of TipA-like multidrug resistance regulators"/>
    <property type="match status" value="1"/>
</dbReference>
<dbReference type="STRING" id="529884.Rhola_00008370"/>
<dbReference type="OrthoDB" id="9809391at2"/>
<dbReference type="Pfam" id="PF07739">
    <property type="entry name" value="TipAS"/>
    <property type="match status" value="1"/>
</dbReference>
<organism evidence="2 3">
    <name type="scientific">Rhodoluna lacicola</name>
    <dbReference type="NCBI Taxonomy" id="529884"/>
    <lineage>
        <taxon>Bacteria</taxon>
        <taxon>Bacillati</taxon>
        <taxon>Actinomycetota</taxon>
        <taxon>Actinomycetes</taxon>
        <taxon>Micrococcales</taxon>
        <taxon>Microbacteriaceae</taxon>
        <taxon>Luna cluster</taxon>
        <taxon>Luna-1 subcluster</taxon>
        <taxon>Rhodoluna</taxon>
    </lineage>
</organism>
<dbReference type="HOGENOM" id="CLU_1936472_0_0_11"/>
<dbReference type="KEGG" id="rla:Rhola_00008370"/>
<proteinExistence type="predicted"/>
<evidence type="ECO:0000313" key="2">
    <source>
        <dbReference type="EMBL" id="AIC47639.1"/>
    </source>
</evidence>
<dbReference type="RefSeq" id="WP_051636260.1">
    <property type="nucleotide sequence ID" value="NZ_CP007490.1"/>
</dbReference>
<reference evidence="2 3" key="1">
    <citation type="journal article" date="2014" name="Int. J. Syst. Evol. Microbiol.">
        <title>Rhodoluna lacicola gen. nov., sp. nov., a planktonic freshwater bacterium with stream-lined genome.</title>
        <authorList>
            <person name="Hahn M."/>
            <person name="Schmidt J."/>
            <person name="Taipale S.J."/>
            <person name="Doolittle W.F."/>
            <person name="Koll U."/>
        </authorList>
    </citation>
    <scope>NUCLEOTIDE SEQUENCE [LARGE SCALE GENOMIC DNA]</scope>
    <source>
        <strain evidence="2 3">MWH-Ta8</strain>
    </source>
</reference>
<dbReference type="InterPro" id="IPR036244">
    <property type="entry name" value="TipA-like_antibiotic-bd"/>
</dbReference>
<accession>A0A060JN94</accession>
<dbReference type="eggNOG" id="COG0789">
    <property type="taxonomic scope" value="Bacteria"/>
</dbReference>
<name>A0A060JN94_9MICO</name>
<gene>
    <name evidence="2" type="ORF">Rhola_00008370</name>
</gene>
<feature type="domain" description="TipAS antibiotic-recognition" evidence="1">
    <location>
        <begin position="16"/>
        <end position="109"/>
    </location>
</feature>
<evidence type="ECO:0000313" key="3">
    <source>
        <dbReference type="Proteomes" id="UP000067708"/>
    </source>
</evidence>
<dbReference type="Gene3D" id="1.10.490.50">
    <property type="entry name" value="Antibiotic binding domain of TipA-like multidrug resistance regulators"/>
    <property type="match status" value="1"/>
</dbReference>
<sequence>MDPLSRFNSAQHSSLHASVSQEKYNEYAAGHDQIAKNIAALLVGGHPIDSTEVQHWIGRHYEFVCQFWTPNRIAYKSLALNYTLDPAFKATYEAYETGLALFIQKAINLWADQNLPVESPATNSQLGAQT</sequence>
<dbReference type="EMBL" id="CP007490">
    <property type="protein sequence ID" value="AIC47639.1"/>
    <property type="molecule type" value="Genomic_DNA"/>
</dbReference>
<keyword evidence="3" id="KW-1185">Reference proteome</keyword>
<dbReference type="AlphaFoldDB" id="A0A060JN94"/>
<dbReference type="InterPro" id="IPR012925">
    <property type="entry name" value="TipAS_dom"/>
</dbReference>